<accession>A0A1H1IYD4</accession>
<dbReference type="Pfam" id="PF01402">
    <property type="entry name" value="RHH_1"/>
    <property type="match status" value="1"/>
</dbReference>
<dbReference type="GO" id="GO:0006355">
    <property type="term" value="P:regulation of DNA-templated transcription"/>
    <property type="evidence" value="ECO:0007669"/>
    <property type="project" value="InterPro"/>
</dbReference>
<dbReference type="Proteomes" id="UP000183487">
    <property type="component" value="Unassembled WGS sequence"/>
</dbReference>
<evidence type="ECO:0000313" key="3">
    <source>
        <dbReference type="Proteomes" id="UP000183487"/>
    </source>
</evidence>
<proteinExistence type="predicted"/>
<feature type="domain" description="Ribbon-helix-helix protein CopG" evidence="1">
    <location>
        <begin position="19"/>
        <end position="55"/>
    </location>
</feature>
<reference evidence="3" key="1">
    <citation type="submission" date="2016-10" db="EMBL/GenBank/DDBJ databases">
        <authorList>
            <person name="Varghese N."/>
        </authorList>
    </citation>
    <scope>NUCLEOTIDE SEQUENCE [LARGE SCALE GENOMIC DNA]</scope>
    <source>
        <strain evidence="3">GAS106B</strain>
    </source>
</reference>
<dbReference type="RefSeq" id="WP_074770894.1">
    <property type="nucleotide sequence ID" value="NZ_FNKP01000002.1"/>
</dbReference>
<evidence type="ECO:0000313" key="2">
    <source>
        <dbReference type="EMBL" id="SDR42669.1"/>
    </source>
</evidence>
<sequence>MATNEKTQDAKPRYIRENFRIPEAIVRPMELLAEKRSVTKSEILRNALREYYARQPELMEPA</sequence>
<dbReference type="CDD" id="cd21631">
    <property type="entry name" value="RHH_CopG_NikR-like"/>
    <property type="match status" value="1"/>
</dbReference>
<dbReference type="AlphaFoldDB" id="A0A1H1IYD4"/>
<dbReference type="EMBL" id="FNKP01000002">
    <property type="protein sequence ID" value="SDR42669.1"/>
    <property type="molecule type" value="Genomic_DNA"/>
</dbReference>
<name>A0A1H1IYD4_9BURK</name>
<dbReference type="InterPro" id="IPR002145">
    <property type="entry name" value="CopG"/>
</dbReference>
<protein>
    <submittedName>
        <fullName evidence="2">Ribbon-helix-helix protein, copG family</fullName>
    </submittedName>
</protein>
<evidence type="ECO:0000259" key="1">
    <source>
        <dbReference type="Pfam" id="PF01402"/>
    </source>
</evidence>
<organism evidence="2 3">
    <name type="scientific">Paraburkholderia fungorum</name>
    <dbReference type="NCBI Taxonomy" id="134537"/>
    <lineage>
        <taxon>Bacteria</taxon>
        <taxon>Pseudomonadati</taxon>
        <taxon>Pseudomonadota</taxon>
        <taxon>Betaproteobacteria</taxon>
        <taxon>Burkholderiales</taxon>
        <taxon>Burkholderiaceae</taxon>
        <taxon>Paraburkholderia</taxon>
    </lineage>
</organism>
<gene>
    <name evidence="2" type="ORF">SAMN05443245_5873</name>
</gene>
<keyword evidence="3" id="KW-1185">Reference proteome</keyword>